<gene>
    <name evidence="4" type="primary">PATE2</name>
</gene>
<reference evidence="4" key="1">
    <citation type="submission" date="2025-08" db="UniProtKB">
        <authorList>
            <consortium name="RefSeq"/>
        </authorList>
    </citation>
    <scope>IDENTIFICATION</scope>
</reference>
<feature type="chain" id="PRO_5010575998" evidence="1">
    <location>
        <begin position="19"/>
        <end position="114"/>
    </location>
</feature>
<dbReference type="AlphaFoldDB" id="A0A1U7T7P1"/>
<sequence length="114" mass="13397">MFVLFLLGTVFFLCPLWGELRNPLKKETAIMCYECGKYHLGLCYDTMRSCNLKYKQSCAVENFYVLPRKGRSMYRYSKLSCMTYCEDINFLGFEKRTELICCNHSNYCNLPDGV</sequence>
<dbReference type="InterPro" id="IPR016054">
    <property type="entry name" value="LY6_UPA_recep-like"/>
</dbReference>
<dbReference type="RefSeq" id="XP_008052398.1">
    <property type="nucleotide sequence ID" value="XM_008054207.1"/>
</dbReference>
<dbReference type="Proteomes" id="UP000189704">
    <property type="component" value="Unplaced"/>
</dbReference>
<organism evidence="3 4">
    <name type="scientific">Carlito syrichta</name>
    <name type="common">Philippine tarsier</name>
    <name type="synonym">Tarsius syrichta</name>
    <dbReference type="NCBI Taxonomy" id="1868482"/>
    <lineage>
        <taxon>Eukaryota</taxon>
        <taxon>Metazoa</taxon>
        <taxon>Chordata</taxon>
        <taxon>Craniata</taxon>
        <taxon>Vertebrata</taxon>
        <taxon>Euteleostomi</taxon>
        <taxon>Mammalia</taxon>
        <taxon>Eutheria</taxon>
        <taxon>Euarchontoglires</taxon>
        <taxon>Primates</taxon>
        <taxon>Haplorrhini</taxon>
        <taxon>Tarsiiformes</taxon>
        <taxon>Tarsiidae</taxon>
        <taxon>Carlito</taxon>
    </lineage>
</organism>
<dbReference type="KEGG" id="csyr:103256314"/>
<feature type="domain" description="UPAR/Ly6" evidence="2">
    <location>
        <begin position="29"/>
        <end position="110"/>
    </location>
</feature>
<dbReference type="GeneID" id="103256314"/>
<protein>
    <submittedName>
        <fullName evidence="4">Prostate and testis expressed protein 2</fullName>
    </submittedName>
</protein>
<evidence type="ECO:0000256" key="1">
    <source>
        <dbReference type="SAM" id="SignalP"/>
    </source>
</evidence>
<keyword evidence="3" id="KW-1185">Reference proteome</keyword>
<dbReference type="Pfam" id="PF00021">
    <property type="entry name" value="UPAR_LY6"/>
    <property type="match status" value="1"/>
</dbReference>
<dbReference type="InterPro" id="IPR029691">
    <property type="entry name" value="PATE2"/>
</dbReference>
<dbReference type="PANTHER" id="PTHR47884">
    <property type="entry name" value="PROSTATE AND TESTIS EXPRESSED PROTEIN 2"/>
    <property type="match status" value="1"/>
</dbReference>
<proteinExistence type="predicted"/>
<evidence type="ECO:0000313" key="4">
    <source>
        <dbReference type="RefSeq" id="XP_008052398.1"/>
    </source>
</evidence>
<dbReference type="CDD" id="cd23578">
    <property type="entry name" value="TFP_LU_ECD_PATE2"/>
    <property type="match status" value="1"/>
</dbReference>
<name>A0A1U7T7P1_CARSF</name>
<keyword evidence="1" id="KW-0732">Signal</keyword>
<accession>A0A1U7T7P1</accession>
<dbReference type="GO" id="GO:0005615">
    <property type="term" value="C:extracellular space"/>
    <property type="evidence" value="ECO:0007669"/>
    <property type="project" value="TreeGrafter"/>
</dbReference>
<evidence type="ECO:0000259" key="2">
    <source>
        <dbReference type="Pfam" id="PF00021"/>
    </source>
</evidence>
<evidence type="ECO:0000313" key="3">
    <source>
        <dbReference type="Proteomes" id="UP000189704"/>
    </source>
</evidence>
<dbReference type="CTD" id="399967"/>
<dbReference type="InterPro" id="IPR059168">
    <property type="entry name" value="PATE2-like_ECD_3FTx"/>
</dbReference>
<dbReference type="PANTHER" id="PTHR47884:SF1">
    <property type="entry name" value="PROSTATE AND TESTIS EXPRESSED PROTEIN 2"/>
    <property type="match status" value="1"/>
</dbReference>
<feature type="signal peptide" evidence="1">
    <location>
        <begin position="1"/>
        <end position="18"/>
    </location>
</feature>
<dbReference type="OrthoDB" id="9829427at2759"/>